<keyword evidence="3" id="KW-1185">Reference proteome</keyword>
<dbReference type="Ensembl" id="ENSSLUT00000040508.1">
    <property type="protein sequence ID" value="ENSSLUP00000039223.1"/>
    <property type="gene ID" value="ENSSLUG00000017574.1"/>
</dbReference>
<proteinExistence type="predicted"/>
<evidence type="ECO:0000313" key="2">
    <source>
        <dbReference type="Ensembl" id="ENSSLUP00000039223.1"/>
    </source>
</evidence>
<accession>A0A8C9ZEW1</accession>
<dbReference type="GeneTree" id="ENSGT01040000244522"/>
<dbReference type="Gene3D" id="1.10.4020.10">
    <property type="entry name" value="DNA breaking-rejoining enzymes"/>
    <property type="match status" value="1"/>
</dbReference>
<protein>
    <recommendedName>
        <fullName evidence="1">SCAN box domain-containing protein</fullName>
    </recommendedName>
</protein>
<dbReference type="PROSITE" id="PS50804">
    <property type="entry name" value="SCAN_BOX"/>
    <property type="match status" value="1"/>
</dbReference>
<dbReference type="SMART" id="SM00431">
    <property type="entry name" value="SCAN"/>
    <property type="match status" value="1"/>
</dbReference>
<evidence type="ECO:0000313" key="3">
    <source>
        <dbReference type="Proteomes" id="UP000694568"/>
    </source>
</evidence>
<name>A0A8C9ZEW1_SANLU</name>
<dbReference type="Pfam" id="PF02023">
    <property type="entry name" value="SCAN"/>
    <property type="match status" value="1"/>
</dbReference>
<dbReference type="InterPro" id="IPR038269">
    <property type="entry name" value="SCAN_sf"/>
</dbReference>
<sequence>PVASPPLQWVDIVPPNPPLPPQLEQRENGLQMPLEPTGYEINRETYRQRFRSYDTPAEVSPPRTWVQYDTCSKEEMMEKMVLEQYLKVLYPEVKAWVKERDPTTLRALRVWMDPSSIVPWREIEQNLTGSLTVDFHWMRNVCGPAPLRNGSVLRRLSIPTRSGFVAAWLQP</sequence>
<dbReference type="Proteomes" id="UP000694568">
    <property type="component" value="Unplaced"/>
</dbReference>
<feature type="domain" description="SCAN box" evidence="1">
    <location>
        <begin position="63"/>
        <end position="104"/>
    </location>
</feature>
<dbReference type="SUPFAM" id="SSF47353">
    <property type="entry name" value="Retrovirus capsid dimerization domain-like"/>
    <property type="match status" value="1"/>
</dbReference>
<organism evidence="2 3">
    <name type="scientific">Sander lucioperca</name>
    <name type="common">Pike-perch</name>
    <name type="synonym">Perca lucioperca</name>
    <dbReference type="NCBI Taxonomy" id="283035"/>
    <lineage>
        <taxon>Eukaryota</taxon>
        <taxon>Metazoa</taxon>
        <taxon>Chordata</taxon>
        <taxon>Craniata</taxon>
        <taxon>Vertebrata</taxon>
        <taxon>Euteleostomi</taxon>
        <taxon>Actinopterygii</taxon>
        <taxon>Neopterygii</taxon>
        <taxon>Teleostei</taxon>
        <taxon>Neoteleostei</taxon>
        <taxon>Acanthomorphata</taxon>
        <taxon>Eupercaria</taxon>
        <taxon>Perciformes</taxon>
        <taxon>Percoidei</taxon>
        <taxon>Percidae</taxon>
        <taxon>Luciopercinae</taxon>
        <taxon>Sander</taxon>
    </lineage>
</organism>
<dbReference type="AlphaFoldDB" id="A0A8C9ZEW1"/>
<evidence type="ECO:0000259" key="1">
    <source>
        <dbReference type="PROSITE" id="PS50804"/>
    </source>
</evidence>
<dbReference type="InterPro" id="IPR003309">
    <property type="entry name" value="SCAN_dom"/>
</dbReference>
<reference evidence="2" key="1">
    <citation type="submission" date="2025-08" db="UniProtKB">
        <authorList>
            <consortium name="Ensembl"/>
        </authorList>
    </citation>
    <scope>IDENTIFICATION</scope>
</reference>
<reference evidence="2" key="2">
    <citation type="submission" date="2025-09" db="UniProtKB">
        <authorList>
            <consortium name="Ensembl"/>
        </authorList>
    </citation>
    <scope>IDENTIFICATION</scope>
</reference>